<gene>
    <name evidence="2" type="ORF">RSO01_64780</name>
</gene>
<dbReference type="InterPro" id="IPR029032">
    <property type="entry name" value="AhpD-like"/>
</dbReference>
<dbReference type="SUPFAM" id="SSF69118">
    <property type="entry name" value="AhpD-like"/>
    <property type="match status" value="1"/>
</dbReference>
<sequence length="95" mass="10411">MVAPGLEEYTTGRLFGEVWKRPGLAPRDRSLVTVSALIAAGQVAPMTYHLNRAMDNGVTQAQAAEVLTHLAFYVGWPNVFSALPVAKDVFDKRPR</sequence>
<evidence type="ECO:0000313" key="3">
    <source>
        <dbReference type="Proteomes" id="UP000321058"/>
    </source>
</evidence>
<dbReference type="InterPro" id="IPR003779">
    <property type="entry name" value="CMD-like"/>
</dbReference>
<reference evidence="2 3" key="1">
    <citation type="submission" date="2019-07" db="EMBL/GenBank/DDBJ databases">
        <title>Whole genome shotgun sequence of Reyranella soli NBRC 108950.</title>
        <authorList>
            <person name="Hosoyama A."/>
            <person name="Uohara A."/>
            <person name="Ohji S."/>
            <person name="Ichikawa N."/>
        </authorList>
    </citation>
    <scope>NUCLEOTIDE SEQUENCE [LARGE SCALE GENOMIC DNA]</scope>
    <source>
        <strain evidence="2 3">NBRC 108950</strain>
    </source>
</reference>
<dbReference type="Proteomes" id="UP000321058">
    <property type="component" value="Unassembled WGS sequence"/>
</dbReference>
<dbReference type="EMBL" id="BKAJ01000126">
    <property type="protein sequence ID" value="GEP59312.1"/>
    <property type="molecule type" value="Genomic_DNA"/>
</dbReference>
<dbReference type="PANTHER" id="PTHR33570:SF9">
    <property type="entry name" value="BLL4600 PROTEIN"/>
    <property type="match status" value="1"/>
</dbReference>
<dbReference type="GO" id="GO:0051920">
    <property type="term" value="F:peroxiredoxin activity"/>
    <property type="evidence" value="ECO:0007669"/>
    <property type="project" value="InterPro"/>
</dbReference>
<evidence type="ECO:0000313" key="2">
    <source>
        <dbReference type="EMBL" id="GEP59312.1"/>
    </source>
</evidence>
<proteinExistence type="predicted"/>
<dbReference type="PANTHER" id="PTHR33570">
    <property type="entry name" value="4-CARBOXYMUCONOLACTONE DECARBOXYLASE FAMILY PROTEIN"/>
    <property type="match status" value="1"/>
</dbReference>
<comment type="caution">
    <text evidence="2">The sequence shown here is derived from an EMBL/GenBank/DDBJ whole genome shotgun (WGS) entry which is preliminary data.</text>
</comment>
<feature type="domain" description="Carboxymuconolactone decarboxylase-like" evidence="1">
    <location>
        <begin position="4"/>
        <end position="88"/>
    </location>
</feature>
<dbReference type="Gene3D" id="1.20.1290.10">
    <property type="entry name" value="AhpD-like"/>
    <property type="match status" value="1"/>
</dbReference>
<keyword evidence="3" id="KW-1185">Reference proteome</keyword>
<protein>
    <recommendedName>
        <fullName evidence="1">Carboxymuconolactone decarboxylase-like domain-containing protein</fullName>
    </recommendedName>
</protein>
<name>A0A512NK60_9HYPH</name>
<organism evidence="2 3">
    <name type="scientific">Reyranella soli</name>
    <dbReference type="NCBI Taxonomy" id="1230389"/>
    <lineage>
        <taxon>Bacteria</taxon>
        <taxon>Pseudomonadati</taxon>
        <taxon>Pseudomonadota</taxon>
        <taxon>Alphaproteobacteria</taxon>
        <taxon>Hyphomicrobiales</taxon>
        <taxon>Reyranellaceae</taxon>
        <taxon>Reyranella</taxon>
    </lineage>
</organism>
<accession>A0A512NK60</accession>
<evidence type="ECO:0000259" key="1">
    <source>
        <dbReference type="Pfam" id="PF02627"/>
    </source>
</evidence>
<dbReference type="InterPro" id="IPR052512">
    <property type="entry name" value="4CMD/NDH-1_regulator"/>
</dbReference>
<dbReference type="Pfam" id="PF02627">
    <property type="entry name" value="CMD"/>
    <property type="match status" value="1"/>
</dbReference>
<dbReference type="AlphaFoldDB" id="A0A512NK60"/>